<evidence type="ECO:0000259" key="1">
    <source>
        <dbReference type="PROSITE" id="PS50188"/>
    </source>
</evidence>
<reference evidence="3" key="1">
    <citation type="submission" date="2023-03" db="EMBL/GenBank/DDBJ databases">
        <title>Near-Complete genome sequence of Lipomyces tetrasporous NRRL Y-64009, an oleaginous yeast capable of growing on lignocellulosic hydrolysates.</title>
        <authorList>
            <consortium name="Lawrence Berkeley National Laboratory"/>
            <person name="Jagtap S.S."/>
            <person name="Liu J.-J."/>
            <person name="Walukiewicz H.E."/>
            <person name="Pangilinan J."/>
            <person name="Lipzen A."/>
            <person name="Ahrendt S."/>
            <person name="Koriabine M."/>
            <person name="Cobaugh K."/>
            <person name="Salamov A."/>
            <person name="Yoshinaga Y."/>
            <person name="Ng V."/>
            <person name="Daum C."/>
            <person name="Grigoriev I.V."/>
            <person name="Slininger P.J."/>
            <person name="Dien B.S."/>
            <person name="Jin Y.-S."/>
            <person name="Rao C.V."/>
        </authorList>
    </citation>
    <scope>NUCLEOTIDE SEQUENCE</scope>
    <source>
        <strain evidence="3">NRRL Y-64009</strain>
    </source>
</reference>
<dbReference type="InterPro" id="IPR003877">
    <property type="entry name" value="SPRY_dom"/>
</dbReference>
<dbReference type="InterPro" id="IPR050618">
    <property type="entry name" value="Ubq-SigPath_Reg"/>
</dbReference>
<dbReference type="CDD" id="cd12909">
    <property type="entry name" value="SPRY_RanBP9_10"/>
    <property type="match status" value="1"/>
</dbReference>
<dbReference type="EMBL" id="JARPMG010000002">
    <property type="protein sequence ID" value="KAJ8102698.1"/>
    <property type="molecule type" value="Genomic_DNA"/>
</dbReference>
<feature type="domain" description="CTLH" evidence="2">
    <location>
        <begin position="424"/>
        <end position="481"/>
    </location>
</feature>
<dbReference type="RefSeq" id="XP_056046148.1">
    <property type="nucleotide sequence ID" value="XM_056186645.1"/>
</dbReference>
<dbReference type="PROSITE" id="PS50897">
    <property type="entry name" value="CTLH"/>
    <property type="match status" value="1"/>
</dbReference>
<organism evidence="3 4">
    <name type="scientific">Lipomyces tetrasporus</name>
    <dbReference type="NCBI Taxonomy" id="54092"/>
    <lineage>
        <taxon>Eukaryota</taxon>
        <taxon>Fungi</taxon>
        <taxon>Dikarya</taxon>
        <taxon>Ascomycota</taxon>
        <taxon>Saccharomycotina</taxon>
        <taxon>Lipomycetes</taxon>
        <taxon>Lipomycetales</taxon>
        <taxon>Lipomycetaceae</taxon>
        <taxon>Lipomyces</taxon>
    </lineage>
</organism>
<dbReference type="InterPro" id="IPR013320">
    <property type="entry name" value="ConA-like_dom_sf"/>
</dbReference>
<evidence type="ECO:0000259" key="2">
    <source>
        <dbReference type="PROSITE" id="PS50897"/>
    </source>
</evidence>
<dbReference type="SMART" id="SM00757">
    <property type="entry name" value="CRA"/>
    <property type="match status" value="1"/>
</dbReference>
<dbReference type="InterPro" id="IPR013144">
    <property type="entry name" value="CRA_dom"/>
</dbReference>
<gene>
    <name evidence="3" type="ORF">POJ06DRAFT_245378</name>
</gene>
<dbReference type="AlphaFoldDB" id="A0AAD7VUQ3"/>
<name>A0AAD7VUQ3_9ASCO</name>
<dbReference type="InterPro" id="IPR035782">
    <property type="entry name" value="SPRY_RanBP9/10"/>
</dbReference>
<dbReference type="Pfam" id="PF00622">
    <property type="entry name" value="SPRY"/>
    <property type="match status" value="1"/>
</dbReference>
<dbReference type="SMART" id="SM00449">
    <property type="entry name" value="SPRY"/>
    <property type="match status" value="1"/>
</dbReference>
<dbReference type="InterPro" id="IPR024964">
    <property type="entry name" value="CTLH/CRA"/>
</dbReference>
<dbReference type="SUPFAM" id="SSF49899">
    <property type="entry name" value="Concanavalin A-like lectins/glucanases"/>
    <property type="match status" value="1"/>
</dbReference>
<keyword evidence="4" id="KW-1185">Reference proteome</keyword>
<evidence type="ECO:0000313" key="3">
    <source>
        <dbReference type="EMBL" id="KAJ8102698.1"/>
    </source>
</evidence>
<dbReference type="Gene3D" id="2.60.120.920">
    <property type="match status" value="1"/>
</dbReference>
<accession>A0AAD7VUQ3</accession>
<dbReference type="InterPro" id="IPR006595">
    <property type="entry name" value="CTLH_C"/>
</dbReference>
<comment type="caution">
    <text evidence="3">The sequence shown here is derived from an EMBL/GenBank/DDBJ whole genome shotgun (WGS) entry which is preliminary data.</text>
</comment>
<feature type="domain" description="B30.2/SPRY" evidence="1">
    <location>
        <begin position="111"/>
        <end position="325"/>
    </location>
</feature>
<dbReference type="InterPro" id="IPR043136">
    <property type="entry name" value="B30.2/SPRY_sf"/>
</dbReference>
<sequence length="631" mass="69075">MASFLHVPATKSHNSSFTTVVAPGLADRPANEYFVPKYLSSTCYADCVANSAVAAQLASKRAAQATGSPGLSAASSRSTFGLFDGQTTPHLYSYSDLSKHSPLPPGLPGFQAYDLQESSLASAEDVPPHLPSCWSPEGVSQSMEIFGDMLEVKFAGPPAKGNEQEAAAVRANHPIPPQCGLFYFEVEVMSRGKDGYAFPLPRTSTHTFERDDQIVNERSFIGVGFCGPKVQLNKMPGWVSDSWGYHGDDGNTFACQNSGKQYGPTFSTNDVIGCGVNFRNGTAFYTKNGIAFETAFKDLKGTLYPAVGMRTIGEHIRANFGQREFVFDIESYMREEKAKTYKQIHTFQPPLELLGGKDSATADTAITQSIHKLISSYLAHNGYVDSVRAFLGDVQKETNAFSAPKGVSYGDVNGEESEIAEDVEAINRQKIRTAVLEGNINRALKLTELFFPKVFEENPEILFQLKCRKFVELMRSCALAKEESEYTDDDEMPDISKDDEDTDMLDGEAPAKPNLADLLNEALRYGQNLHESYRNQTLLSSTTDVQKALNDIFALMAYPDPINSPVAYLLAEEGRAPVAEDLNSAILVSQGKSSVAPLERLIQHTTMLMRELAEQGGQSAFVNVQHDFLAP</sequence>
<protein>
    <submittedName>
        <fullName evidence="3">CTLH/CRA C-terminal to lish motif domain-containing protein</fullName>
    </submittedName>
</protein>
<dbReference type="PROSITE" id="PS50188">
    <property type="entry name" value="B302_SPRY"/>
    <property type="match status" value="1"/>
</dbReference>
<proteinExistence type="predicted"/>
<evidence type="ECO:0000313" key="4">
    <source>
        <dbReference type="Proteomes" id="UP001217417"/>
    </source>
</evidence>
<dbReference type="SMART" id="SM00668">
    <property type="entry name" value="CTLH"/>
    <property type="match status" value="1"/>
</dbReference>
<dbReference type="PANTHER" id="PTHR12864">
    <property type="entry name" value="RAN BINDING PROTEIN 9-RELATED"/>
    <property type="match status" value="1"/>
</dbReference>
<dbReference type="GeneID" id="80881811"/>
<dbReference type="InterPro" id="IPR001870">
    <property type="entry name" value="B30.2/SPRY"/>
</dbReference>
<dbReference type="Proteomes" id="UP001217417">
    <property type="component" value="Unassembled WGS sequence"/>
</dbReference>
<dbReference type="Pfam" id="PF10607">
    <property type="entry name" value="CTLH"/>
    <property type="match status" value="1"/>
</dbReference>